<protein>
    <submittedName>
        <fullName evidence="5">Acetoin dehydrogenase E1 component beta subunit</fullName>
    </submittedName>
</protein>
<proteinExistence type="predicted"/>
<dbReference type="PATRIC" id="fig|1635277.3.peg.886"/>
<evidence type="ECO:0000313" key="5">
    <source>
        <dbReference type="EMBL" id="KUK86395.1"/>
    </source>
</evidence>
<dbReference type="SUPFAM" id="SSF52518">
    <property type="entry name" value="Thiamin diphosphate-binding fold (THDP-binding)"/>
    <property type="match status" value="1"/>
</dbReference>
<dbReference type="AlphaFoldDB" id="A0A117M631"/>
<reference evidence="6" key="1">
    <citation type="journal article" date="2015" name="MBio">
        <title>Genome-Resolved Metagenomic Analysis Reveals Roles for Candidate Phyla and Other Microbial Community Members in Biogeochemical Transformations in Oil Reservoirs.</title>
        <authorList>
            <person name="Hu P."/>
            <person name="Tom L."/>
            <person name="Singh A."/>
            <person name="Thomas B.C."/>
            <person name="Baker B.J."/>
            <person name="Piceno Y.M."/>
            <person name="Andersen G.L."/>
            <person name="Banfield J.F."/>
        </authorList>
    </citation>
    <scope>NUCLEOTIDE SEQUENCE [LARGE SCALE GENOMIC DNA]</scope>
</reference>
<dbReference type="FunFam" id="3.40.50.920:FF:000001">
    <property type="entry name" value="Pyruvate dehydrogenase E1 beta subunit"/>
    <property type="match status" value="1"/>
</dbReference>
<dbReference type="GO" id="GO:0016491">
    <property type="term" value="F:oxidoreductase activity"/>
    <property type="evidence" value="ECO:0007669"/>
    <property type="project" value="UniProtKB-KW"/>
</dbReference>
<dbReference type="PANTHER" id="PTHR43257:SF2">
    <property type="entry name" value="PYRUVATE DEHYDROGENASE E1 COMPONENT SUBUNIT BETA"/>
    <property type="match status" value="1"/>
</dbReference>
<dbReference type="PANTHER" id="PTHR43257">
    <property type="entry name" value="PYRUVATE DEHYDROGENASE E1 COMPONENT BETA SUBUNIT"/>
    <property type="match status" value="1"/>
</dbReference>
<dbReference type="Gene3D" id="3.40.50.920">
    <property type="match status" value="1"/>
</dbReference>
<organism evidence="5 6">
    <name type="scientific">candidate division TA06 bacterium 34_109</name>
    <dbReference type="NCBI Taxonomy" id="1635277"/>
    <lineage>
        <taxon>Bacteria</taxon>
        <taxon>Bacteria division TA06</taxon>
    </lineage>
</organism>
<dbReference type="InterPro" id="IPR009014">
    <property type="entry name" value="Transketo_C/PFOR_II"/>
</dbReference>
<dbReference type="InterPro" id="IPR029061">
    <property type="entry name" value="THDP-binding"/>
</dbReference>
<evidence type="ECO:0000256" key="1">
    <source>
        <dbReference type="ARBA" id="ARBA00001964"/>
    </source>
</evidence>
<dbReference type="NCBIfam" id="NF006667">
    <property type="entry name" value="PRK09212.1"/>
    <property type="match status" value="1"/>
</dbReference>
<evidence type="ECO:0000256" key="2">
    <source>
        <dbReference type="ARBA" id="ARBA00023002"/>
    </source>
</evidence>
<gene>
    <name evidence="5" type="ORF">XE03_1527</name>
</gene>
<dbReference type="Pfam" id="PF02780">
    <property type="entry name" value="Transketolase_C"/>
    <property type="match status" value="1"/>
</dbReference>
<keyword evidence="2" id="KW-0560">Oxidoreductase</keyword>
<dbReference type="CDD" id="cd07036">
    <property type="entry name" value="TPP_PYR_E1-PDHc-beta_like"/>
    <property type="match status" value="1"/>
</dbReference>
<comment type="cofactor">
    <cofactor evidence="1">
        <name>thiamine diphosphate</name>
        <dbReference type="ChEBI" id="CHEBI:58937"/>
    </cofactor>
</comment>
<dbReference type="SMART" id="SM00861">
    <property type="entry name" value="Transket_pyr"/>
    <property type="match status" value="1"/>
</dbReference>
<dbReference type="Gene3D" id="3.40.50.970">
    <property type="match status" value="1"/>
</dbReference>
<dbReference type="Pfam" id="PF02779">
    <property type="entry name" value="Transket_pyr"/>
    <property type="match status" value="1"/>
</dbReference>
<evidence type="ECO:0000313" key="6">
    <source>
        <dbReference type="Proteomes" id="UP000053467"/>
    </source>
</evidence>
<dbReference type="Proteomes" id="UP000053467">
    <property type="component" value="Unassembled WGS sequence"/>
</dbReference>
<dbReference type="InterPro" id="IPR005475">
    <property type="entry name" value="Transketolase-like_Pyr-bd"/>
</dbReference>
<dbReference type="EMBL" id="LGGX01000020">
    <property type="protein sequence ID" value="KUK86395.1"/>
    <property type="molecule type" value="Genomic_DNA"/>
</dbReference>
<sequence length="325" mass="36306">MRKLSFGKAINEALDQEMERDEKVFVLGEDVAKMGGDFGITRGLWKKYGDKRVKDTPLSEAAILGIANGAAMAGLRPVAEIMFADFITEGYDQLVNNSAKIHFMFNGTVTCPLVVRTANGAGFHAAYHHSQTPEAWFLNVPGLYIVAPSTPYEAKGLLIASIRDDNPVIFLEHKLLYEMEGEVPEEPYMVELGKARVRKEGKDATLIASQRMVYLALEAAEELSKEDIQVEVIDLRTLFPLDKDAIFDSVAKTGRVVLVNEAPKTGNYVNEISQTINEEMFEFLKAPIKRVTGLDAPTAFAPKLEEYYLPHKEDIIREVKEIVEY</sequence>
<evidence type="ECO:0000259" key="4">
    <source>
        <dbReference type="SMART" id="SM00861"/>
    </source>
</evidence>
<keyword evidence="3" id="KW-0786">Thiamine pyrophosphate</keyword>
<dbReference type="SUPFAM" id="SSF52922">
    <property type="entry name" value="TK C-terminal domain-like"/>
    <property type="match status" value="1"/>
</dbReference>
<evidence type="ECO:0000256" key="3">
    <source>
        <dbReference type="ARBA" id="ARBA00023052"/>
    </source>
</evidence>
<name>A0A117M631_UNCT6</name>
<comment type="caution">
    <text evidence="5">The sequence shown here is derived from an EMBL/GenBank/DDBJ whole genome shotgun (WGS) entry which is preliminary data.</text>
</comment>
<feature type="domain" description="Transketolase-like pyrimidine-binding" evidence="4">
    <location>
        <begin position="4"/>
        <end position="179"/>
    </location>
</feature>
<dbReference type="FunFam" id="3.40.50.970:FF:000001">
    <property type="entry name" value="Pyruvate dehydrogenase E1 beta subunit"/>
    <property type="match status" value="1"/>
</dbReference>
<dbReference type="InterPro" id="IPR033248">
    <property type="entry name" value="Transketolase_C"/>
</dbReference>
<accession>A0A117M631</accession>